<keyword evidence="6 8" id="KW-0472">Membrane</keyword>
<keyword evidence="3" id="KW-0813">Transport</keyword>
<dbReference type="EMBL" id="KV454015">
    <property type="protein sequence ID" value="ODV94653.1"/>
    <property type="molecule type" value="Genomic_DNA"/>
</dbReference>
<evidence type="ECO:0000313" key="10">
    <source>
        <dbReference type="Proteomes" id="UP000094236"/>
    </source>
</evidence>
<feature type="transmembrane region" description="Helical" evidence="8">
    <location>
        <begin position="129"/>
        <end position="162"/>
    </location>
</feature>
<feature type="transmembrane region" description="Helical" evidence="8">
    <location>
        <begin position="441"/>
        <end position="468"/>
    </location>
</feature>
<dbReference type="PANTHER" id="PTHR10332">
    <property type="entry name" value="EQUILIBRATIVE NUCLEOSIDE TRANSPORTER"/>
    <property type="match status" value="1"/>
</dbReference>
<feature type="transmembrane region" description="Helical" evidence="8">
    <location>
        <begin position="230"/>
        <end position="249"/>
    </location>
</feature>
<dbReference type="GO" id="GO:0034257">
    <property type="term" value="F:nicotinamide riboside transmembrane transporter activity"/>
    <property type="evidence" value="ECO:0007669"/>
    <property type="project" value="EnsemblFungi"/>
</dbReference>
<evidence type="ECO:0000256" key="7">
    <source>
        <dbReference type="SAM" id="MobiDB-lite"/>
    </source>
</evidence>
<evidence type="ECO:0000256" key="2">
    <source>
        <dbReference type="ARBA" id="ARBA00007965"/>
    </source>
</evidence>
<feature type="transmembrane region" description="Helical" evidence="8">
    <location>
        <begin position="49"/>
        <end position="71"/>
    </location>
</feature>
<dbReference type="PIRSF" id="PIRSF016379">
    <property type="entry name" value="ENT"/>
    <property type="match status" value="1"/>
</dbReference>
<sequence>MIDADADADTNDFEENQSISNSDTNINGSGRSEKVIFQVRKVKVTLTELRYFTFLVLGVALLWPWNCYLAASEYFDQRFVPNSKLSNNYSSTMMTISTLTSTCCSYILSQRQHGVDYKYRVKMGQILIIIVFAILGMSCVIFTQVNYIIYFIFVMISVFLNSSATAISQNGVMALVNILGPIFANGVMVGQAFSGVLPSFTMIISVLAANKTPIKDKEKENVDKNYGAMIYFLTSCFVSALSLFLIWLVDYLDEIKEEEETSFEPISMWDNNQDQAQLQLQPQLEPGENLEQQQQHVPFRYLWSKLKLIALTIFFTFSITLIFPVFASSVESVNNINKNIFTPLAFLIWSVGDLLARLLCAWSFFIIASPRKLIILSILRLIFIPFFFMCNFKNNKSHAIIQSDVIYILLQFLFGLTNGQLCSSSFMNVSRFVDGENEQKAAGGFTTVFLSIGLAFGSLFSYLFTYLVNRN</sequence>
<keyword evidence="4 8" id="KW-0812">Transmembrane</keyword>
<keyword evidence="5 8" id="KW-1133">Transmembrane helix</keyword>
<evidence type="ECO:0000256" key="3">
    <source>
        <dbReference type="ARBA" id="ARBA00022448"/>
    </source>
</evidence>
<evidence type="ECO:0000256" key="5">
    <source>
        <dbReference type="ARBA" id="ARBA00022989"/>
    </source>
</evidence>
<feature type="transmembrane region" description="Helical" evidence="8">
    <location>
        <begin position="340"/>
        <end position="367"/>
    </location>
</feature>
<name>A0A1E4TSC0_PACTA</name>
<dbReference type="PRINTS" id="PR01130">
    <property type="entry name" value="DERENTRNSPRT"/>
</dbReference>
<feature type="transmembrane region" description="Helical" evidence="8">
    <location>
        <begin position="373"/>
        <end position="392"/>
    </location>
</feature>
<accession>A0A1E4TSC0</accession>
<feature type="compositionally biased region" description="Polar residues" evidence="7">
    <location>
        <begin position="16"/>
        <end position="26"/>
    </location>
</feature>
<dbReference type="GO" id="GO:0005886">
    <property type="term" value="C:plasma membrane"/>
    <property type="evidence" value="ECO:0007669"/>
    <property type="project" value="TreeGrafter"/>
</dbReference>
<feature type="compositionally biased region" description="Acidic residues" evidence="7">
    <location>
        <begin position="1"/>
        <end position="15"/>
    </location>
</feature>
<comment type="similarity">
    <text evidence="2">Belongs to the SLC29A/ENT transporter (TC 2.A.57) family.</text>
</comment>
<feature type="transmembrane region" description="Helical" evidence="8">
    <location>
        <begin position="182"/>
        <end position="209"/>
    </location>
</feature>
<reference evidence="10" key="1">
    <citation type="submission" date="2016-05" db="EMBL/GenBank/DDBJ databases">
        <title>Comparative genomics of biotechnologically important yeasts.</title>
        <authorList>
            <consortium name="DOE Joint Genome Institute"/>
            <person name="Riley R."/>
            <person name="Haridas S."/>
            <person name="Wolfe K.H."/>
            <person name="Lopes M.R."/>
            <person name="Hittinger C.T."/>
            <person name="Goker M."/>
            <person name="Salamov A."/>
            <person name="Wisecaver J."/>
            <person name="Long T.M."/>
            <person name="Aerts A.L."/>
            <person name="Barry K."/>
            <person name="Choi C."/>
            <person name="Clum A."/>
            <person name="Coughlan A.Y."/>
            <person name="Deshpande S."/>
            <person name="Douglass A.P."/>
            <person name="Hanson S.J."/>
            <person name="Klenk H.-P."/>
            <person name="Labutti K."/>
            <person name="Lapidus A."/>
            <person name="Lindquist E."/>
            <person name="Lipzen A."/>
            <person name="Meier-Kolthoff J.P."/>
            <person name="Ohm R.A."/>
            <person name="Otillar R.P."/>
            <person name="Pangilinan J."/>
            <person name="Peng Y."/>
            <person name="Rokas A."/>
            <person name="Rosa C.A."/>
            <person name="Scheuner C."/>
            <person name="Sibirny A.A."/>
            <person name="Slot J.C."/>
            <person name="Stielow J.B."/>
            <person name="Sun H."/>
            <person name="Kurtzman C.P."/>
            <person name="Blackwell M."/>
            <person name="Grigoriev I.V."/>
            <person name="Jeffries T.W."/>
        </authorList>
    </citation>
    <scope>NUCLEOTIDE SEQUENCE [LARGE SCALE GENOMIC DNA]</scope>
    <source>
        <strain evidence="10">NRRL Y-2460</strain>
    </source>
</reference>
<evidence type="ECO:0000256" key="1">
    <source>
        <dbReference type="ARBA" id="ARBA00004141"/>
    </source>
</evidence>
<dbReference type="Proteomes" id="UP000094236">
    <property type="component" value="Unassembled WGS sequence"/>
</dbReference>
<gene>
    <name evidence="9" type="ORF">PACTADRAFT_43713</name>
</gene>
<proteinExistence type="inferred from homology"/>
<evidence type="ECO:0000313" key="9">
    <source>
        <dbReference type="EMBL" id="ODV94653.1"/>
    </source>
</evidence>
<dbReference type="GO" id="GO:0015205">
    <property type="term" value="F:nucleobase transmembrane transporter activity"/>
    <property type="evidence" value="ECO:0007669"/>
    <property type="project" value="EnsemblFungi"/>
</dbReference>
<dbReference type="InterPro" id="IPR002259">
    <property type="entry name" value="Eqnu_transpt"/>
</dbReference>
<organism evidence="9 10">
    <name type="scientific">Pachysolen tannophilus NRRL Y-2460</name>
    <dbReference type="NCBI Taxonomy" id="669874"/>
    <lineage>
        <taxon>Eukaryota</taxon>
        <taxon>Fungi</taxon>
        <taxon>Dikarya</taxon>
        <taxon>Ascomycota</taxon>
        <taxon>Saccharomycotina</taxon>
        <taxon>Pichiomycetes</taxon>
        <taxon>Pachysolenaceae</taxon>
        <taxon>Pachysolen</taxon>
    </lineage>
</organism>
<evidence type="ECO:0000256" key="4">
    <source>
        <dbReference type="ARBA" id="ARBA00022692"/>
    </source>
</evidence>
<comment type="subcellular location">
    <subcellularLocation>
        <location evidence="1">Membrane</location>
        <topology evidence="1">Multi-pass membrane protein</topology>
    </subcellularLocation>
</comment>
<dbReference type="SUPFAM" id="SSF103473">
    <property type="entry name" value="MFS general substrate transporter"/>
    <property type="match status" value="2"/>
</dbReference>
<dbReference type="PANTHER" id="PTHR10332:SF88">
    <property type="entry name" value="EQUILIBRATIVE NUCLEOSIDE TRANSPORTER 1, ISOFORM A"/>
    <property type="match status" value="1"/>
</dbReference>
<dbReference type="AlphaFoldDB" id="A0A1E4TSC0"/>
<feature type="transmembrane region" description="Helical" evidence="8">
    <location>
        <begin position="308"/>
        <end position="328"/>
    </location>
</feature>
<evidence type="ECO:0000256" key="8">
    <source>
        <dbReference type="SAM" id="Phobius"/>
    </source>
</evidence>
<dbReference type="OrthoDB" id="46396at2759"/>
<dbReference type="InterPro" id="IPR036259">
    <property type="entry name" value="MFS_trans_sf"/>
</dbReference>
<dbReference type="Pfam" id="PF01733">
    <property type="entry name" value="Nucleoside_tran"/>
    <property type="match status" value="1"/>
</dbReference>
<evidence type="ECO:0008006" key="11">
    <source>
        <dbReference type="Google" id="ProtNLM"/>
    </source>
</evidence>
<dbReference type="GO" id="GO:0000329">
    <property type="term" value="C:fungal-type vacuole membrane"/>
    <property type="evidence" value="ECO:0007669"/>
    <property type="project" value="EnsemblFungi"/>
</dbReference>
<evidence type="ECO:0000256" key="6">
    <source>
        <dbReference type="ARBA" id="ARBA00023136"/>
    </source>
</evidence>
<feature type="transmembrane region" description="Helical" evidence="8">
    <location>
        <begin position="404"/>
        <end position="421"/>
    </location>
</feature>
<keyword evidence="10" id="KW-1185">Reference proteome</keyword>
<feature type="region of interest" description="Disordered" evidence="7">
    <location>
        <begin position="1"/>
        <end position="26"/>
    </location>
</feature>
<protein>
    <recommendedName>
        <fullName evidence="11">Nucleoside transporter family protein</fullName>
    </recommendedName>
</protein>